<dbReference type="InterPro" id="IPR036412">
    <property type="entry name" value="HAD-like_sf"/>
</dbReference>
<dbReference type="Proteomes" id="UP001596542">
    <property type="component" value="Unassembled WGS sequence"/>
</dbReference>
<accession>A0ABW2IC38</accession>
<comment type="similarity">
    <text evidence="3">Belongs to the HAD-like hydrolase superfamily. CbbY/CbbZ/Gph/YieH family.</text>
</comment>
<dbReference type="SFLD" id="SFLDS00003">
    <property type="entry name" value="Haloacid_Dehalogenase"/>
    <property type="match status" value="1"/>
</dbReference>
<dbReference type="SFLD" id="SFLDG01129">
    <property type="entry name" value="C1.5:_HAD__Beta-PGM__Phosphata"/>
    <property type="match status" value="1"/>
</dbReference>
<dbReference type="InterPro" id="IPR023214">
    <property type="entry name" value="HAD_sf"/>
</dbReference>
<evidence type="ECO:0000313" key="6">
    <source>
        <dbReference type="Proteomes" id="UP001596542"/>
    </source>
</evidence>
<dbReference type="SUPFAM" id="SSF56784">
    <property type="entry name" value="HAD-like"/>
    <property type="match status" value="1"/>
</dbReference>
<organism evidence="5 6">
    <name type="scientific">Herminiimonas glaciei</name>
    <dbReference type="NCBI Taxonomy" id="523788"/>
    <lineage>
        <taxon>Bacteria</taxon>
        <taxon>Pseudomonadati</taxon>
        <taxon>Pseudomonadota</taxon>
        <taxon>Betaproteobacteria</taxon>
        <taxon>Burkholderiales</taxon>
        <taxon>Oxalobacteraceae</taxon>
        <taxon>Herminiimonas</taxon>
    </lineage>
</organism>
<evidence type="ECO:0000256" key="1">
    <source>
        <dbReference type="ARBA" id="ARBA00000830"/>
    </source>
</evidence>
<dbReference type="Pfam" id="PF00702">
    <property type="entry name" value="Hydrolase"/>
    <property type="match status" value="1"/>
</dbReference>
<reference evidence="6" key="1">
    <citation type="journal article" date="2019" name="Int. J. Syst. Evol. Microbiol.">
        <title>The Global Catalogue of Microorganisms (GCM) 10K type strain sequencing project: providing services to taxonomists for standard genome sequencing and annotation.</title>
        <authorList>
            <consortium name="The Broad Institute Genomics Platform"/>
            <consortium name="The Broad Institute Genome Sequencing Center for Infectious Disease"/>
            <person name="Wu L."/>
            <person name="Ma J."/>
        </authorList>
    </citation>
    <scope>NUCLEOTIDE SEQUENCE [LARGE SCALE GENOMIC DNA]</scope>
    <source>
        <strain evidence="6">KACC 12508</strain>
    </source>
</reference>
<evidence type="ECO:0000256" key="4">
    <source>
        <dbReference type="ARBA" id="ARBA00013078"/>
    </source>
</evidence>
<dbReference type="EC" id="3.1.3.18" evidence="4"/>
<comment type="caution">
    <text evidence="5">The sequence shown here is derived from an EMBL/GenBank/DDBJ whole genome shotgun (WGS) entry which is preliminary data.</text>
</comment>
<dbReference type="EMBL" id="JBHTBU010000001">
    <property type="protein sequence ID" value="MFC7288496.1"/>
    <property type="molecule type" value="Genomic_DNA"/>
</dbReference>
<dbReference type="InterPro" id="IPR050155">
    <property type="entry name" value="HAD-like_hydrolase_sf"/>
</dbReference>
<proteinExistence type="inferred from homology"/>
<dbReference type="GO" id="GO:0016787">
    <property type="term" value="F:hydrolase activity"/>
    <property type="evidence" value="ECO:0007669"/>
    <property type="project" value="UniProtKB-KW"/>
</dbReference>
<evidence type="ECO:0000256" key="2">
    <source>
        <dbReference type="ARBA" id="ARBA00004818"/>
    </source>
</evidence>
<comment type="catalytic activity">
    <reaction evidence="1">
        <text>2-phosphoglycolate + H2O = glycolate + phosphate</text>
        <dbReference type="Rhea" id="RHEA:14369"/>
        <dbReference type="ChEBI" id="CHEBI:15377"/>
        <dbReference type="ChEBI" id="CHEBI:29805"/>
        <dbReference type="ChEBI" id="CHEBI:43474"/>
        <dbReference type="ChEBI" id="CHEBI:58033"/>
        <dbReference type="EC" id="3.1.3.18"/>
    </reaction>
</comment>
<evidence type="ECO:0000256" key="3">
    <source>
        <dbReference type="ARBA" id="ARBA00006171"/>
    </source>
</evidence>
<protein>
    <recommendedName>
        <fullName evidence="4">phosphoglycolate phosphatase</fullName>
        <ecNumber evidence="4">3.1.3.18</ecNumber>
    </recommendedName>
</protein>
<dbReference type="RefSeq" id="WP_382271820.1">
    <property type="nucleotide sequence ID" value="NZ_JBHTBU010000001.1"/>
</dbReference>
<keyword evidence="6" id="KW-1185">Reference proteome</keyword>
<gene>
    <name evidence="5" type="ORF">ACFQPC_10650</name>
</gene>
<name>A0ABW2IC38_9BURK</name>
<dbReference type="PANTHER" id="PTHR43434:SF1">
    <property type="entry name" value="PHOSPHOGLYCOLATE PHOSPHATASE"/>
    <property type="match status" value="1"/>
</dbReference>
<evidence type="ECO:0000313" key="5">
    <source>
        <dbReference type="EMBL" id="MFC7288496.1"/>
    </source>
</evidence>
<comment type="pathway">
    <text evidence="2">Organic acid metabolism; glycolate biosynthesis; glycolate from 2-phosphoglycolate: step 1/1.</text>
</comment>
<dbReference type="NCBIfam" id="TIGR01549">
    <property type="entry name" value="HAD-SF-IA-v1"/>
    <property type="match status" value="1"/>
</dbReference>
<keyword evidence="5" id="KW-0378">Hydrolase</keyword>
<dbReference type="PANTHER" id="PTHR43434">
    <property type="entry name" value="PHOSPHOGLYCOLATE PHOSPHATASE"/>
    <property type="match status" value="1"/>
</dbReference>
<sequence>MKKLLVTDVDNTLLDWQALWFETFSAMARRALDISGIDPDRFYAECSIVHQKHGTSEYAFLLTELPCLIELYGANLLSAMQPAIDEYRVVRRKHLKLYPQVLETLRELKQSGIVIAAFTESKAFYTNYRFRKLDLDGVIDVLYSPPDHEIPFNSEEIRRYDSATYQLKFTDHRLTPEGELKPNPHILSSIIEELGFTKAETAYVGDNLLKDIHMAQEAGVMDIHAKYGAAQHKAEQYDLLKKVTHWTTEMVDREQSALSPGAIKPTYTLHSSFSEIISILKDEKT</sequence>
<dbReference type="Gene3D" id="3.40.50.1000">
    <property type="entry name" value="HAD superfamily/HAD-like"/>
    <property type="match status" value="1"/>
</dbReference>
<dbReference type="InterPro" id="IPR006439">
    <property type="entry name" value="HAD-SF_hydro_IA"/>
</dbReference>